<evidence type="ECO:0000256" key="6">
    <source>
        <dbReference type="ARBA" id="ARBA00022840"/>
    </source>
</evidence>
<evidence type="ECO:0000256" key="1">
    <source>
        <dbReference type="ARBA" id="ARBA00003618"/>
    </source>
</evidence>
<name>A0A7M4DR78_9MICO</name>
<reference evidence="12 13" key="1">
    <citation type="submission" date="2019-11" db="EMBL/GenBank/DDBJ databases">
        <authorList>
            <person name="Criscuolo A."/>
        </authorList>
    </citation>
    <scope>NUCLEOTIDE SEQUENCE [LARGE SCALE GENOMIC DNA]</scope>
    <source>
        <strain evidence="12">CIP111667</strain>
    </source>
</reference>
<proteinExistence type="inferred from homology"/>
<dbReference type="SUPFAM" id="SSF52540">
    <property type="entry name" value="P-loop containing nucleoside triphosphate hydrolases"/>
    <property type="match status" value="1"/>
</dbReference>
<feature type="coiled-coil region" evidence="10">
    <location>
        <begin position="169"/>
        <end position="203"/>
    </location>
</feature>
<dbReference type="PANTHER" id="PTHR11059:SF0">
    <property type="entry name" value="DNA REPAIR PROTEIN RECN"/>
    <property type="match status" value="1"/>
</dbReference>
<comment type="caution">
    <text evidence="12">The sequence shown here is derived from an EMBL/GenBank/DDBJ whole genome shotgun (WGS) entry which is preliminary data.</text>
</comment>
<dbReference type="AlphaFoldDB" id="A0A7M4DR78"/>
<feature type="domain" description="RecF/RecN/SMC N-terminal" evidence="11">
    <location>
        <begin position="1"/>
        <end position="526"/>
    </location>
</feature>
<evidence type="ECO:0000256" key="9">
    <source>
        <dbReference type="PIRNR" id="PIRNR003128"/>
    </source>
</evidence>
<evidence type="ECO:0000256" key="3">
    <source>
        <dbReference type="ARBA" id="ARBA00021315"/>
    </source>
</evidence>
<dbReference type="InterPro" id="IPR027417">
    <property type="entry name" value="P-loop_NTPase"/>
</dbReference>
<evidence type="ECO:0000313" key="12">
    <source>
        <dbReference type="EMBL" id="VZO39972.1"/>
    </source>
</evidence>
<gene>
    <name evidence="12" type="primary">recN</name>
    <name evidence="12" type="ORF">HALOF300_04670</name>
</gene>
<evidence type="ECO:0000256" key="7">
    <source>
        <dbReference type="ARBA" id="ARBA00023204"/>
    </source>
</evidence>
<dbReference type="InterPro" id="IPR003395">
    <property type="entry name" value="RecF/RecN/SMC_N"/>
</dbReference>
<dbReference type="Proteomes" id="UP000419743">
    <property type="component" value="Unassembled WGS sequence"/>
</dbReference>
<comment type="similarity">
    <text evidence="2 9">Belongs to the RecN family.</text>
</comment>
<dbReference type="GO" id="GO:0009432">
    <property type="term" value="P:SOS response"/>
    <property type="evidence" value="ECO:0007669"/>
    <property type="project" value="TreeGrafter"/>
</dbReference>
<keyword evidence="10" id="KW-0175">Coiled coil</keyword>
<evidence type="ECO:0000256" key="8">
    <source>
        <dbReference type="ARBA" id="ARBA00033408"/>
    </source>
</evidence>
<evidence type="ECO:0000256" key="4">
    <source>
        <dbReference type="ARBA" id="ARBA00022741"/>
    </source>
</evidence>
<accession>A0A7M4DR78</accession>
<evidence type="ECO:0000313" key="13">
    <source>
        <dbReference type="Proteomes" id="UP000419743"/>
    </source>
</evidence>
<dbReference type="CDD" id="cd03241">
    <property type="entry name" value="ABC_RecN"/>
    <property type="match status" value="1"/>
</dbReference>
<dbReference type="Gene3D" id="3.40.50.300">
    <property type="entry name" value="P-loop containing nucleotide triphosphate hydrolases"/>
    <property type="match status" value="2"/>
</dbReference>
<dbReference type="Pfam" id="PF02463">
    <property type="entry name" value="SMC_N"/>
    <property type="match status" value="1"/>
</dbReference>
<keyword evidence="7 9" id="KW-0234">DNA repair</keyword>
<keyword evidence="4" id="KW-0547">Nucleotide-binding</keyword>
<dbReference type="RefSeq" id="WP_156743256.1">
    <property type="nucleotide sequence ID" value="NZ_CACRYJ010000066.1"/>
</dbReference>
<dbReference type="PANTHER" id="PTHR11059">
    <property type="entry name" value="DNA REPAIR PROTEIN RECN"/>
    <property type="match status" value="1"/>
</dbReference>
<dbReference type="NCBIfam" id="TIGR00634">
    <property type="entry name" value="recN"/>
    <property type="match status" value="1"/>
</dbReference>
<dbReference type="GO" id="GO:0043590">
    <property type="term" value="C:bacterial nucleoid"/>
    <property type="evidence" value="ECO:0007669"/>
    <property type="project" value="TreeGrafter"/>
</dbReference>
<dbReference type="GO" id="GO:0005524">
    <property type="term" value="F:ATP binding"/>
    <property type="evidence" value="ECO:0007669"/>
    <property type="project" value="UniProtKB-KW"/>
</dbReference>
<keyword evidence="13" id="KW-1185">Reference proteome</keyword>
<protein>
    <recommendedName>
        <fullName evidence="3 9">DNA repair protein RecN</fullName>
    </recommendedName>
    <alternativeName>
        <fullName evidence="8 9">Recombination protein N</fullName>
    </alternativeName>
</protein>
<comment type="function">
    <text evidence="1 9">May be involved in recombinational repair of damaged DNA.</text>
</comment>
<keyword evidence="5 9" id="KW-0227">DNA damage</keyword>
<evidence type="ECO:0000259" key="11">
    <source>
        <dbReference type="Pfam" id="PF02463"/>
    </source>
</evidence>
<sequence>MIEEIRIENLGVIVSARIELSPGLTVITGETGAGKTMVLTGLDLLLGGKADAGAVRPGADTASVEGRLVPPSGHPALDLAADAGALLDDDALIVLRTVAAAGRSRAHLGGRTVPQGLLADVGAELVTVHGQSDQLRLRSSAHQRQALDAFAGPEHLDTLTAFTQAHTRRRALEHELAAWDAEVEDRRAELARLERDLERIDALEPVPGELATLRDEAERLGNVEELRLAAEQAHAALAGTEDTLEAPNAVALVEAARRALAAAEGFDASLADWSARLAQMSYQLSDLVTEISSYASALEADPDRLERVHDRRSALGELTRAYADPGDDDPLAAVLAHAASARERIGELTAPGAGRDALEARAAEATEAESAAAAALTAGRRDAAARMASAVNAELAGLAMGGASIEVLLTPREELAGWGAEDVELLLVAHRGAPARPLAKGASGGEMSRVMLAIEVALAREQATSTDRALPTFVFDEVDAGVGGRAAVEVGRRLAELARHTQVIIVTHLAQVAAYADRHVVVTKTTHDGADAVTNSDIREVLGAEREAELARMLSGDADSDTAMRHAAELLERTGVGP</sequence>
<dbReference type="PIRSF" id="PIRSF003128">
    <property type="entry name" value="RecN"/>
    <property type="match status" value="1"/>
</dbReference>
<evidence type="ECO:0000256" key="10">
    <source>
        <dbReference type="SAM" id="Coils"/>
    </source>
</evidence>
<dbReference type="EMBL" id="CACRYJ010000066">
    <property type="protein sequence ID" value="VZO39972.1"/>
    <property type="molecule type" value="Genomic_DNA"/>
</dbReference>
<organism evidence="12 13">
    <name type="scientific">Occultella aeris</name>
    <dbReference type="NCBI Taxonomy" id="2761496"/>
    <lineage>
        <taxon>Bacteria</taxon>
        <taxon>Bacillati</taxon>
        <taxon>Actinomycetota</taxon>
        <taxon>Actinomycetes</taxon>
        <taxon>Micrococcales</taxon>
        <taxon>Ruaniaceae</taxon>
        <taxon>Occultella</taxon>
    </lineage>
</organism>
<evidence type="ECO:0000256" key="2">
    <source>
        <dbReference type="ARBA" id="ARBA00009441"/>
    </source>
</evidence>
<dbReference type="InterPro" id="IPR004604">
    <property type="entry name" value="DNA_recomb/repair_RecN"/>
</dbReference>
<evidence type="ECO:0000256" key="5">
    <source>
        <dbReference type="ARBA" id="ARBA00022763"/>
    </source>
</evidence>
<keyword evidence="6" id="KW-0067">ATP-binding</keyword>
<dbReference type="GO" id="GO:0006281">
    <property type="term" value="P:DNA repair"/>
    <property type="evidence" value="ECO:0007669"/>
    <property type="project" value="UniProtKB-KW"/>
</dbReference>
<dbReference type="GO" id="GO:0006310">
    <property type="term" value="P:DNA recombination"/>
    <property type="evidence" value="ECO:0007669"/>
    <property type="project" value="InterPro"/>
</dbReference>